<dbReference type="Proteomes" id="UP000317648">
    <property type="component" value="Chromosome"/>
</dbReference>
<proteinExistence type="predicted"/>
<reference evidence="3 4" key="1">
    <citation type="submission" date="2019-02" db="EMBL/GenBank/DDBJ databases">
        <title>Deep-cultivation of Planctomycetes and their phenomic and genomic characterization uncovers novel biology.</title>
        <authorList>
            <person name="Wiegand S."/>
            <person name="Jogler M."/>
            <person name="Boedeker C."/>
            <person name="Pinto D."/>
            <person name="Vollmers J."/>
            <person name="Rivas-Marin E."/>
            <person name="Kohn T."/>
            <person name="Peeters S.H."/>
            <person name="Heuer A."/>
            <person name="Rast P."/>
            <person name="Oberbeckmann S."/>
            <person name="Bunk B."/>
            <person name="Jeske O."/>
            <person name="Meyerdierks A."/>
            <person name="Storesund J.E."/>
            <person name="Kallscheuer N."/>
            <person name="Luecker S."/>
            <person name="Lage O.M."/>
            <person name="Pohl T."/>
            <person name="Merkel B.J."/>
            <person name="Hornburger P."/>
            <person name="Mueller R.-W."/>
            <person name="Bruemmer F."/>
            <person name="Labrenz M."/>
            <person name="Spormann A.M."/>
            <person name="Op den Camp H."/>
            <person name="Overmann J."/>
            <person name="Amann R."/>
            <person name="Jetten M.S.M."/>
            <person name="Mascher T."/>
            <person name="Medema M.H."/>
            <person name="Devos D.P."/>
            <person name="Kaster A.-K."/>
            <person name="Ovreas L."/>
            <person name="Rohde M."/>
            <person name="Galperin M.Y."/>
            <person name="Jogler C."/>
        </authorList>
    </citation>
    <scope>NUCLEOTIDE SEQUENCE [LARGE SCALE GENOMIC DNA]</scope>
    <source>
        <strain evidence="3 4">Pla85_3_4</strain>
    </source>
</reference>
<dbReference type="EMBL" id="CP036433">
    <property type="protein sequence ID" value="QDU92994.1"/>
    <property type="molecule type" value="Genomic_DNA"/>
</dbReference>
<dbReference type="OrthoDB" id="250171at2"/>
<gene>
    <name evidence="3" type="ORF">Pla8534_07690</name>
</gene>
<keyword evidence="2" id="KW-0812">Transmembrane</keyword>
<dbReference type="KEGG" id="lcre:Pla8534_07690"/>
<dbReference type="RefSeq" id="WP_145049416.1">
    <property type="nucleotide sequence ID" value="NZ_CP036433.1"/>
</dbReference>
<evidence type="ECO:0008006" key="5">
    <source>
        <dbReference type="Google" id="ProtNLM"/>
    </source>
</evidence>
<evidence type="ECO:0000256" key="1">
    <source>
        <dbReference type="SAM" id="MobiDB-lite"/>
    </source>
</evidence>
<evidence type="ECO:0000313" key="4">
    <source>
        <dbReference type="Proteomes" id="UP000317648"/>
    </source>
</evidence>
<feature type="compositionally biased region" description="Basic and acidic residues" evidence="1">
    <location>
        <begin position="491"/>
        <end position="500"/>
    </location>
</feature>
<feature type="region of interest" description="Disordered" evidence="1">
    <location>
        <begin position="432"/>
        <end position="553"/>
    </location>
</feature>
<dbReference type="AlphaFoldDB" id="A0A518DMD4"/>
<keyword evidence="4" id="KW-1185">Reference proteome</keyword>
<name>A0A518DMD4_9BACT</name>
<feature type="compositionally biased region" description="Basic and acidic residues" evidence="1">
    <location>
        <begin position="327"/>
        <end position="336"/>
    </location>
</feature>
<keyword evidence="2" id="KW-1133">Transmembrane helix</keyword>
<feature type="transmembrane region" description="Helical" evidence="2">
    <location>
        <begin position="61"/>
        <end position="81"/>
    </location>
</feature>
<feature type="compositionally biased region" description="Low complexity" evidence="1">
    <location>
        <begin position="337"/>
        <end position="358"/>
    </location>
</feature>
<evidence type="ECO:0000313" key="3">
    <source>
        <dbReference type="EMBL" id="QDU92994.1"/>
    </source>
</evidence>
<evidence type="ECO:0000256" key="2">
    <source>
        <dbReference type="SAM" id="Phobius"/>
    </source>
</evidence>
<feature type="transmembrane region" description="Helical" evidence="2">
    <location>
        <begin position="147"/>
        <end position="163"/>
    </location>
</feature>
<organism evidence="3 4">
    <name type="scientific">Lignipirellula cremea</name>
    <dbReference type="NCBI Taxonomy" id="2528010"/>
    <lineage>
        <taxon>Bacteria</taxon>
        <taxon>Pseudomonadati</taxon>
        <taxon>Planctomycetota</taxon>
        <taxon>Planctomycetia</taxon>
        <taxon>Pirellulales</taxon>
        <taxon>Pirellulaceae</taxon>
        <taxon>Lignipirellula</taxon>
    </lineage>
</organism>
<accession>A0A518DMD4</accession>
<feature type="region of interest" description="Disordered" evidence="1">
    <location>
        <begin position="327"/>
        <end position="358"/>
    </location>
</feature>
<keyword evidence="2" id="KW-0472">Membrane</keyword>
<feature type="transmembrane region" description="Helical" evidence="2">
    <location>
        <begin position="20"/>
        <end position="41"/>
    </location>
</feature>
<sequence>MEQITRQVANVQRRLTLQKFLAVLKWTLGGAMLLALVALAVPKIWALPATETPTGWSIWAASWIGGAIAAGLLGAGLWTWLKRGSSLDAAMEIDRRFGLKERVSSALALGPIDRESELGQALVSDAERRVERLEIGEKFGYAFDWKALLPLAPIAALVLFFFLPNRLPQGGAIGNETTPEVRKRIIEQNKELQKKIAEQRKKLEEKGLHDAEAQLKQLEERLDQISKDGQIDRNKALVQLNDLKKEVEKKRQEAGGAEKLREQLKQLKPAGQGPAEKVAQAMKQGDFKKAMEEIKDLQAKLNNGELNDQEKEKLAEQLDDMKKKLEELAKAHEQAKQDLQQQIDQAQRNGDQAQADKLQQQLDQLQMQDEQMEQVQQMAQNLGDCQKCLAEGNGQQAAQKLDQLGQQLQEMQNQLDQMEAFDEVAEQIGQCKNGMCDKPGEGKPGQGMAQNGEVKDGPPKNGLGAGRGQGDRPEEATDTGSIDSQVRGKTRPGEAIRTGDADGPNIAGRSQESVREAIESAGGEETDPLTSQRLPRNVREHAREYFQSLGQGK</sequence>
<protein>
    <recommendedName>
        <fullName evidence="5">Chromosome partition protein Smc</fullName>
    </recommendedName>
</protein>